<keyword evidence="2" id="KW-1185">Reference proteome</keyword>
<dbReference type="InterPro" id="IPR027396">
    <property type="entry name" value="DsrEFH-like"/>
</dbReference>
<dbReference type="Pfam" id="PF13686">
    <property type="entry name" value="DrsE_2"/>
    <property type="match status" value="1"/>
</dbReference>
<dbReference type="SUPFAM" id="SSF75169">
    <property type="entry name" value="DsrEFH-like"/>
    <property type="match status" value="1"/>
</dbReference>
<protein>
    <submittedName>
        <fullName evidence="1">DsrE/DsrF/DrsH-like family protein</fullName>
    </submittedName>
</protein>
<comment type="caution">
    <text evidence="1">The sequence shown here is derived from an EMBL/GenBank/DDBJ whole genome shotgun (WGS) entry which is preliminary data.</text>
</comment>
<dbReference type="EMBL" id="JAQAGZ010000009">
    <property type="protein sequence ID" value="MCZ8513687.1"/>
    <property type="molecule type" value="Genomic_DNA"/>
</dbReference>
<evidence type="ECO:0000313" key="1">
    <source>
        <dbReference type="EMBL" id="MCZ8513687.1"/>
    </source>
</evidence>
<evidence type="ECO:0000313" key="2">
    <source>
        <dbReference type="Proteomes" id="UP001527882"/>
    </source>
</evidence>
<dbReference type="Proteomes" id="UP001527882">
    <property type="component" value="Unassembled WGS sequence"/>
</dbReference>
<dbReference type="InterPro" id="IPR032836">
    <property type="entry name" value="DsrE2-like"/>
</dbReference>
<accession>A0ABT4Q9X7</accession>
<organism evidence="1 2">
    <name type="scientific">Paenibacillus gyeongsangnamensis</name>
    <dbReference type="NCBI Taxonomy" id="3388067"/>
    <lineage>
        <taxon>Bacteria</taxon>
        <taxon>Bacillati</taxon>
        <taxon>Bacillota</taxon>
        <taxon>Bacilli</taxon>
        <taxon>Bacillales</taxon>
        <taxon>Paenibacillaceae</taxon>
        <taxon>Paenibacillus</taxon>
    </lineage>
</organism>
<dbReference type="RefSeq" id="WP_269882211.1">
    <property type="nucleotide sequence ID" value="NZ_JAQAGZ010000009.1"/>
</dbReference>
<sequence length="114" mass="12987">MKRKRTIYFVTLSSNASIVLREAINQSQHNEVFIFFDLDGSRVLDKRYLKELKETKATDFNVLLRLAISKGIKFYGCQMNVMFKNGMDCIDGVELAGVATFLDLAYDADAILSY</sequence>
<gene>
    <name evidence="1" type="ORF">O9H85_14835</name>
</gene>
<dbReference type="Gene3D" id="3.40.1260.10">
    <property type="entry name" value="DsrEFH-like"/>
    <property type="match status" value="1"/>
</dbReference>
<proteinExistence type="predicted"/>
<name>A0ABT4Q9X7_9BACL</name>
<reference evidence="1 2" key="1">
    <citation type="submission" date="2022-12" db="EMBL/GenBank/DDBJ databases">
        <title>Draft genome sequence of Paenibacillus sp. dW9.</title>
        <authorList>
            <person name="Choi E.-W."/>
            <person name="Kim D.-U."/>
        </authorList>
    </citation>
    <scope>NUCLEOTIDE SEQUENCE [LARGE SCALE GENOMIC DNA]</scope>
    <source>
        <strain evidence="2">dW9</strain>
    </source>
</reference>